<evidence type="ECO:0000313" key="1">
    <source>
        <dbReference type="EMBL" id="BCX80567.1"/>
    </source>
</evidence>
<dbReference type="InterPro" id="IPR038718">
    <property type="entry name" value="SNF2-like_sf"/>
</dbReference>
<gene>
    <name evidence="1" type="ORF">MIT9_P0140</name>
</gene>
<dbReference type="KEGG" id="mcau:MIT9_P0140"/>
<dbReference type="AlphaFoldDB" id="A0AAU9BX79"/>
<dbReference type="InterPro" id="IPR027417">
    <property type="entry name" value="P-loop_NTPase"/>
</dbReference>
<organism evidence="1 2">
    <name type="scientific">Methylomarinovum caldicuralii</name>
    <dbReference type="NCBI Taxonomy" id="438856"/>
    <lineage>
        <taxon>Bacteria</taxon>
        <taxon>Pseudomonadati</taxon>
        <taxon>Pseudomonadota</taxon>
        <taxon>Gammaproteobacteria</taxon>
        <taxon>Methylococcales</taxon>
        <taxon>Methylothermaceae</taxon>
        <taxon>Methylomarinovum</taxon>
    </lineage>
</organism>
<dbReference type="EMBL" id="AP024714">
    <property type="protein sequence ID" value="BCX80567.1"/>
    <property type="molecule type" value="Genomic_DNA"/>
</dbReference>
<dbReference type="SUPFAM" id="SSF52540">
    <property type="entry name" value="P-loop containing nucleoside triphosphate hydrolases"/>
    <property type="match status" value="1"/>
</dbReference>
<keyword evidence="2" id="KW-1185">Reference proteome</keyword>
<evidence type="ECO:0000313" key="2">
    <source>
        <dbReference type="Proteomes" id="UP001321825"/>
    </source>
</evidence>
<reference evidence="2" key="1">
    <citation type="journal article" date="2024" name="Int. J. Syst. Evol. Microbiol.">
        <title>Methylomarinovum tepidoasis sp. nov., a moderately thermophilic methanotroph of the family Methylothermaceae isolated from a deep-sea hydrothermal field.</title>
        <authorList>
            <person name="Hirayama H."/>
            <person name="Takaki Y."/>
            <person name="Abe M."/>
            <person name="Miyazaki M."/>
            <person name="Uematsu K."/>
            <person name="Matsui Y."/>
            <person name="Takai K."/>
        </authorList>
    </citation>
    <scope>NUCLEOTIDE SEQUENCE [LARGE SCALE GENOMIC DNA]</scope>
    <source>
        <strain evidence="2">IT-9</strain>
    </source>
</reference>
<dbReference type="Gene3D" id="3.40.50.10810">
    <property type="entry name" value="Tandem AAA-ATPase domain"/>
    <property type="match status" value="1"/>
</dbReference>
<proteinExistence type="predicted"/>
<name>A0AAU9BX79_9GAMM</name>
<dbReference type="Proteomes" id="UP001321825">
    <property type="component" value="Chromosome"/>
</dbReference>
<protein>
    <submittedName>
        <fullName evidence="1">Uncharacterized protein</fullName>
    </submittedName>
</protein>
<sequence>MLKLEDIKKDALICGIVPDEIVRVVLTEPVGDNAVTVYYRDNQGRLGEQMLFRPDEARLELAQAGRHWTFDADGANFRLGLEALRIRLAHLFDPMMAVHTANVEPLPHQISAVYEAMLPKQPLRFVLADDPGAGKTIMAGLLIRPGDRGRLLTRGSHRSGRARLRHPAPRTMASLRNGQFREPRAVGVVGIVCTAAQNGPSSSVPGCGGTTICTSAV</sequence>
<accession>A0AAU9BX79</accession>